<name>A0A3D9C0I3_9FLAO</name>
<dbReference type="Proteomes" id="UP000256686">
    <property type="component" value="Unassembled WGS sequence"/>
</dbReference>
<keyword evidence="2" id="KW-1185">Reference proteome</keyword>
<evidence type="ECO:0008006" key="3">
    <source>
        <dbReference type="Google" id="ProtNLM"/>
    </source>
</evidence>
<dbReference type="RefSeq" id="WP_115973717.1">
    <property type="nucleotide sequence ID" value="NZ_QNVT01000040.1"/>
</dbReference>
<evidence type="ECO:0000313" key="2">
    <source>
        <dbReference type="Proteomes" id="UP000256686"/>
    </source>
</evidence>
<sequence length="139" mass="16341">MGIKIKNFKYAFAFLIMSTVEVLGQDKLTEVKKYAFDKCLSYNYQKIDANFYNTYKDASGVQFSINGNFLENDELKNKIIDYTINETGQYYSIKNNLHFETGDKNIIFYNCFDFYESKKLDSYIRKLIGLTPKKKTSKK</sequence>
<dbReference type="EMBL" id="QNVT01000040">
    <property type="protein sequence ID" value="REC59380.1"/>
    <property type="molecule type" value="Genomic_DNA"/>
</dbReference>
<proteinExistence type="predicted"/>
<dbReference type="Gene3D" id="1.20.120.1620">
    <property type="match status" value="1"/>
</dbReference>
<protein>
    <recommendedName>
        <fullName evidence="3">Type VI secretion system (T6SS), amidase immunity protein</fullName>
    </recommendedName>
</protein>
<organism evidence="1 2">
    <name type="scientific">Chryseobacterium pennae</name>
    <dbReference type="NCBI Taxonomy" id="2258962"/>
    <lineage>
        <taxon>Bacteria</taxon>
        <taxon>Pseudomonadati</taxon>
        <taxon>Bacteroidota</taxon>
        <taxon>Flavobacteriia</taxon>
        <taxon>Flavobacteriales</taxon>
        <taxon>Weeksellaceae</taxon>
        <taxon>Chryseobacterium group</taxon>
        <taxon>Chryseobacterium</taxon>
    </lineage>
</organism>
<dbReference type="AlphaFoldDB" id="A0A3D9C0I3"/>
<evidence type="ECO:0000313" key="1">
    <source>
        <dbReference type="EMBL" id="REC59380.1"/>
    </source>
</evidence>
<accession>A0A3D9C0I3</accession>
<reference evidence="2" key="1">
    <citation type="submission" date="2018-06" db="EMBL/GenBank/DDBJ databases">
        <authorList>
            <person name="Lum Nde A."/>
            <person name="Hugo C."/>
        </authorList>
    </citation>
    <scope>NUCLEOTIDE SEQUENCE [LARGE SCALE GENOMIC DNA]</scope>
    <source>
        <strain evidence="2">1_F178</strain>
    </source>
</reference>
<dbReference type="InterPro" id="IPR038314">
    <property type="entry name" value="T6SS_sf"/>
</dbReference>
<comment type="caution">
    <text evidence="1">The sequence shown here is derived from an EMBL/GenBank/DDBJ whole genome shotgun (WGS) entry which is preliminary data.</text>
</comment>
<gene>
    <name evidence="1" type="ORF">DRF65_26520</name>
</gene>